<keyword evidence="3" id="KW-1185">Reference proteome</keyword>
<proteinExistence type="predicted"/>
<accession>A0A2Z7DC28</accession>
<dbReference type="EMBL" id="KQ987298">
    <property type="protein sequence ID" value="KZV57409.1"/>
    <property type="molecule type" value="Genomic_DNA"/>
</dbReference>
<dbReference type="AlphaFoldDB" id="A0A2Z7DC28"/>
<name>A0A2Z7DC28_9LAMI</name>
<evidence type="ECO:0000313" key="2">
    <source>
        <dbReference type="EMBL" id="KZV57409.1"/>
    </source>
</evidence>
<feature type="region of interest" description="Disordered" evidence="1">
    <location>
        <begin position="1"/>
        <end position="42"/>
    </location>
</feature>
<protein>
    <submittedName>
        <fullName evidence="2">Uncharacterized protein</fullName>
    </submittedName>
</protein>
<evidence type="ECO:0000313" key="3">
    <source>
        <dbReference type="Proteomes" id="UP000250235"/>
    </source>
</evidence>
<gene>
    <name evidence="2" type="ORF">F511_35159</name>
</gene>
<organism evidence="2 3">
    <name type="scientific">Dorcoceras hygrometricum</name>
    <dbReference type="NCBI Taxonomy" id="472368"/>
    <lineage>
        <taxon>Eukaryota</taxon>
        <taxon>Viridiplantae</taxon>
        <taxon>Streptophyta</taxon>
        <taxon>Embryophyta</taxon>
        <taxon>Tracheophyta</taxon>
        <taxon>Spermatophyta</taxon>
        <taxon>Magnoliopsida</taxon>
        <taxon>eudicotyledons</taxon>
        <taxon>Gunneridae</taxon>
        <taxon>Pentapetalae</taxon>
        <taxon>asterids</taxon>
        <taxon>lamiids</taxon>
        <taxon>Lamiales</taxon>
        <taxon>Gesneriaceae</taxon>
        <taxon>Didymocarpoideae</taxon>
        <taxon>Trichosporeae</taxon>
        <taxon>Loxocarpinae</taxon>
        <taxon>Dorcoceras</taxon>
    </lineage>
</organism>
<dbReference type="Proteomes" id="UP000250235">
    <property type="component" value="Unassembled WGS sequence"/>
</dbReference>
<feature type="compositionally biased region" description="Polar residues" evidence="1">
    <location>
        <begin position="21"/>
        <end position="30"/>
    </location>
</feature>
<reference evidence="2 3" key="1">
    <citation type="journal article" date="2015" name="Proc. Natl. Acad. Sci. U.S.A.">
        <title>The resurrection genome of Boea hygrometrica: A blueprint for survival of dehydration.</title>
        <authorList>
            <person name="Xiao L."/>
            <person name="Yang G."/>
            <person name="Zhang L."/>
            <person name="Yang X."/>
            <person name="Zhao S."/>
            <person name="Ji Z."/>
            <person name="Zhou Q."/>
            <person name="Hu M."/>
            <person name="Wang Y."/>
            <person name="Chen M."/>
            <person name="Xu Y."/>
            <person name="Jin H."/>
            <person name="Xiao X."/>
            <person name="Hu G."/>
            <person name="Bao F."/>
            <person name="Hu Y."/>
            <person name="Wan P."/>
            <person name="Li L."/>
            <person name="Deng X."/>
            <person name="Kuang T."/>
            <person name="Xiang C."/>
            <person name="Zhu J.K."/>
            <person name="Oliver M.J."/>
            <person name="He Y."/>
        </authorList>
    </citation>
    <scope>NUCLEOTIDE SEQUENCE [LARGE SCALE GENOMIC DNA]</scope>
    <source>
        <strain evidence="3">cv. XS01</strain>
    </source>
</reference>
<sequence length="105" mass="11129">MTSLSSALNIPVEDEDGTVELESQASSSNRIPDDVPDSSPVGGVAAVLESNTSHNAPNINEIVEDDEIIEVTREMPNNAAGDQNNGAAGKFQQFGHQFSILYEIA</sequence>
<evidence type="ECO:0000256" key="1">
    <source>
        <dbReference type="SAM" id="MobiDB-lite"/>
    </source>
</evidence>